<evidence type="ECO:0000313" key="4">
    <source>
        <dbReference type="Proteomes" id="UP001189624"/>
    </source>
</evidence>
<reference evidence="3" key="1">
    <citation type="submission" date="2023-10" db="EMBL/GenBank/DDBJ databases">
        <authorList>
            <person name="Domelevo Entfellner J.-B."/>
        </authorList>
    </citation>
    <scope>NUCLEOTIDE SEQUENCE</scope>
</reference>
<dbReference type="PANTHER" id="PTHR35280:SF1">
    <property type="entry name" value="F17L21.9"/>
    <property type="match status" value="1"/>
</dbReference>
<organism evidence="3 4">
    <name type="scientific">Sphenostylis stenocarpa</name>
    <dbReference type="NCBI Taxonomy" id="92480"/>
    <lineage>
        <taxon>Eukaryota</taxon>
        <taxon>Viridiplantae</taxon>
        <taxon>Streptophyta</taxon>
        <taxon>Embryophyta</taxon>
        <taxon>Tracheophyta</taxon>
        <taxon>Spermatophyta</taxon>
        <taxon>Magnoliopsida</taxon>
        <taxon>eudicotyledons</taxon>
        <taxon>Gunneridae</taxon>
        <taxon>Pentapetalae</taxon>
        <taxon>rosids</taxon>
        <taxon>fabids</taxon>
        <taxon>Fabales</taxon>
        <taxon>Fabaceae</taxon>
        <taxon>Papilionoideae</taxon>
        <taxon>50 kb inversion clade</taxon>
        <taxon>NPAAA clade</taxon>
        <taxon>indigoferoid/millettioid clade</taxon>
        <taxon>Phaseoleae</taxon>
        <taxon>Sphenostylis</taxon>
    </lineage>
</organism>
<accession>A0AA86RVM4</accession>
<dbReference type="Gramene" id="rna-AYBTSS11_LOCUS1914">
    <property type="protein sequence ID" value="CAJ1851222.1"/>
    <property type="gene ID" value="gene-AYBTSS11_LOCUS1914"/>
</dbReference>
<evidence type="ECO:0000256" key="2">
    <source>
        <dbReference type="SAM" id="Phobius"/>
    </source>
</evidence>
<sequence length="190" mass="21266">MEQDRRLELIDNAIQKLILDNNKVQGSHHTNDAQYQNALSHLLSVSQLNLLKGDEIPEQFETTSSSEPVASVIQEPEGEKEDGGGRRGNENDEIMKELKKVKRQNFVTHCLLSVMIVLTVTWQLSEVSLILQLKDGLSHPFKSFGNILKGILKVPNMNGQEADDKEQPPESLFLPSVMIPDMSLTGNYSN</sequence>
<evidence type="ECO:0000313" key="3">
    <source>
        <dbReference type="EMBL" id="CAJ1851222.1"/>
    </source>
</evidence>
<proteinExistence type="predicted"/>
<feature type="region of interest" description="Disordered" evidence="1">
    <location>
        <begin position="60"/>
        <end position="90"/>
    </location>
</feature>
<keyword evidence="2" id="KW-0472">Membrane</keyword>
<keyword evidence="2" id="KW-1133">Transmembrane helix</keyword>
<feature type="transmembrane region" description="Helical" evidence="2">
    <location>
        <begin position="106"/>
        <end position="124"/>
    </location>
</feature>
<feature type="compositionally biased region" description="Basic and acidic residues" evidence="1">
    <location>
        <begin position="81"/>
        <end position="90"/>
    </location>
</feature>
<protein>
    <submittedName>
        <fullName evidence="3">Uncharacterized protein</fullName>
    </submittedName>
</protein>
<keyword evidence="4" id="KW-1185">Reference proteome</keyword>
<keyword evidence="2" id="KW-0812">Transmembrane</keyword>
<dbReference type="Proteomes" id="UP001189624">
    <property type="component" value="Chromosome 1"/>
</dbReference>
<dbReference type="EMBL" id="OY731398">
    <property type="protein sequence ID" value="CAJ1851222.1"/>
    <property type="molecule type" value="Genomic_DNA"/>
</dbReference>
<dbReference type="PANTHER" id="PTHR35280">
    <property type="entry name" value="F17L21.9"/>
    <property type="match status" value="1"/>
</dbReference>
<dbReference type="AlphaFoldDB" id="A0AA86RVM4"/>
<evidence type="ECO:0000256" key="1">
    <source>
        <dbReference type="SAM" id="MobiDB-lite"/>
    </source>
</evidence>
<name>A0AA86RVM4_9FABA</name>
<gene>
    <name evidence="3" type="ORF">AYBTSS11_LOCUS1914</name>
</gene>